<keyword evidence="5" id="KW-0472">Membrane</keyword>
<feature type="disulfide bond" evidence="9">
    <location>
        <begin position="211"/>
        <end position="226"/>
    </location>
</feature>
<keyword evidence="3" id="KW-0677">Repeat</keyword>
<comment type="subcellular location">
    <subcellularLocation>
        <location evidence="1">Membrane</location>
        <topology evidence="1">Single-pass membrane protein</topology>
    </subcellularLocation>
</comment>
<evidence type="ECO:0000256" key="8">
    <source>
        <dbReference type="ARBA" id="ARBA00023180"/>
    </source>
</evidence>
<dbReference type="PANTHER" id="PTHR22722">
    <property type="entry name" value="LOW-DENSITY LIPOPROTEIN RECEPTOR-RELATED PROTEIN 2-RELATED"/>
    <property type="match status" value="1"/>
</dbReference>
<evidence type="ECO:0000259" key="10">
    <source>
        <dbReference type="PROSITE" id="PS50940"/>
    </source>
</evidence>
<dbReference type="InterPro" id="IPR002172">
    <property type="entry name" value="LDrepeatLR_classA_rpt"/>
</dbReference>
<evidence type="ECO:0000256" key="3">
    <source>
        <dbReference type="ARBA" id="ARBA00022737"/>
    </source>
</evidence>
<dbReference type="PROSITE" id="PS50940">
    <property type="entry name" value="CHIT_BIND_II"/>
    <property type="match status" value="1"/>
</dbReference>
<evidence type="ECO:0000256" key="7">
    <source>
        <dbReference type="ARBA" id="ARBA00023170"/>
    </source>
</evidence>
<dbReference type="Gene3D" id="4.10.400.10">
    <property type="entry name" value="Low-density Lipoprotein Receptor"/>
    <property type="match status" value="3"/>
</dbReference>
<feature type="domain" description="Chitin-binding type-2" evidence="10">
    <location>
        <begin position="21"/>
        <end position="93"/>
    </location>
</feature>
<dbReference type="InterPro" id="IPR023415">
    <property type="entry name" value="LDLR_class-A_CS"/>
</dbReference>
<dbReference type="GO" id="GO:0005041">
    <property type="term" value="F:low-density lipoprotein particle receptor activity"/>
    <property type="evidence" value="ECO:0007669"/>
    <property type="project" value="TreeGrafter"/>
</dbReference>
<dbReference type="GO" id="GO:0005576">
    <property type="term" value="C:extracellular region"/>
    <property type="evidence" value="ECO:0007669"/>
    <property type="project" value="InterPro"/>
</dbReference>
<dbReference type="SMART" id="SM00192">
    <property type="entry name" value="LDLa"/>
    <property type="match status" value="3"/>
</dbReference>
<dbReference type="PROSITE" id="PS50068">
    <property type="entry name" value="LDLRA_2"/>
    <property type="match status" value="3"/>
</dbReference>
<dbReference type="PRINTS" id="PR00261">
    <property type="entry name" value="LDLRECEPTOR"/>
</dbReference>
<evidence type="ECO:0000313" key="11">
    <source>
        <dbReference type="Proteomes" id="UP000095283"/>
    </source>
</evidence>
<keyword evidence="6 9" id="KW-1015">Disulfide bond</keyword>
<evidence type="ECO:0000313" key="12">
    <source>
        <dbReference type="WBParaSite" id="Hba_18674"/>
    </source>
</evidence>
<evidence type="ECO:0000256" key="6">
    <source>
        <dbReference type="ARBA" id="ARBA00023157"/>
    </source>
</evidence>
<dbReference type="Proteomes" id="UP000095283">
    <property type="component" value="Unplaced"/>
</dbReference>
<dbReference type="SMART" id="SM00494">
    <property type="entry name" value="ChtBD2"/>
    <property type="match status" value="1"/>
</dbReference>
<evidence type="ECO:0000256" key="1">
    <source>
        <dbReference type="ARBA" id="ARBA00004167"/>
    </source>
</evidence>
<proteinExistence type="predicted"/>
<dbReference type="SUPFAM" id="SSF57625">
    <property type="entry name" value="Invertebrate chitin-binding proteins"/>
    <property type="match status" value="1"/>
</dbReference>
<keyword evidence="2" id="KW-0812">Transmembrane</keyword>
<evidence type="ECO:0000256" key="5">
    <source>
        <dbReference type="ARBA" id="ARBA00023136"/>
    </source>
</evidence>
<dbReference type="GO" id="GO:0043235">
    <property type="term" value="C:receptor complex"/>
    <property type="evidence" value="ECO:0007669"/>
    <property type="project" value="TreeGrafter"/>
</dbReference>
<protein>
    <submittedName>
        <fullName evidence="12">Chitin-binding type-2 domain-containing protein</fullName>
    </submittedName>
</protein>
<dbReference type="InterPro" id="IPR051221">
    <property type="entry name" value="LDLR-related"/>
</dbReference>
<dbReference type="SUPFAM" id="SSF57424">
    <property type="entry name" value="LDL receptor-like module"/>
    <property type="match status" value="3"/>
</dbReference>
<keyword evidence="8" id="KW-0325">Glycoprotein</keyword>
<dbReference type="GO" id="GO:0008061">
    <property type="term" value="F:chitin binding"/>
    <property type="evidence" value="ECO:0007669"/>
    <property type="project" value="InterPro"/>
</dbReference>
<reference evidence="12" key="1">
    <citation type="submission" date="2016-11" db="UniProtKB">
        <authorList>
            <consortium name="WormBaseParasite"/>
        </authorList>
    </citation>
    <scope>IDENTIFICATION</scope>
</reference>
<feature type="disulfide bond" evidence="9">
    <location>
        <begin position="173"/>
        <end position="188"/>
    </location>
</feature>
<comment type="caution">
    <text evidence="9">Lacks conserved residue(s) required for the propagation of feature annotation.</text>
</comment>
<accession>A0A1I7XMY5</accession>
<evidence type="ECO:0000256" key="9">
    <source>
        <dbReference type="PROSITE-ProRule" id="PRU00124"/>
    </source>
</evidence>
<dbReference type="GO" id="GO:0005886">
    <property type="term" value="C:plasma membrane"/>
    <property type="evidence" value="ECO:0007669"/>
    <property type="project" value="TreeGrafter"/>
</dbReference>
<evidence type="ECO:0000256" key="4">
    <source>
        <dbReference type="ARBA" id="ARBA00022989"/>
    </source>
</evidence>
<dbReference type="AlphaFoldDB" id="A0A1I7XMY5"/>
<dbReference type="PANTHER" id="PTHR22722:SF5">
    <property type="entry name" value="LOW-DENSITY LIPOPROTEIN RECEPTOR-RELATED PROTEIN 1B"/>
    <property type="match status" value="1"/>
</dbReference>
<keyword evidence="4" id="KW-1133">Transmembrane helix</keyword>
<feature type="disulfide bond" evidence="9">
    <location>
        <begin position="135"/>
        <end position="150"/>
    </location>
</feature>
<dbReference type="InterPro" id="IPR036508">
    <property type="entry name" value="Chitin-bd_dom_sf"/>
</dbReference>
<dbReference type="Pfam" id="PF00057">
    <property type="entry name" value="Ldl_recept_a"/>
    <property type="match status" value="3"/>
</dbReference>
<dbReference type="InterPro" id="IPR036055">
    <property type="entry name" value="LDL_receptor-like_sf"/>
</dbReference>
<dbReference type="CDD" id="cd00112">
    <property type="entry name" value="LDLa"/>
    <property type="match status" value="3"/>
</dbReference>
<evidence type="ECO:0000256" key="2">
    <source>
        <dbReference type="ARBA" id="ARBA00022692"/>
    </source>
</evidence>
<sequence length="281" mass="31287">MKAGFLVGHFMSVTTCLPTPIESCFSEILKIAGLIKGKLGQFLGYECSSDFYHCRWQSDGFRTYRKQCKAGLVYDVLGTQNCNYDYNVNSCGIRGKESKPVEGQTERSLKGETHCNATNFYCPLSEQCLSMSKRCDGSYDCTLEEDEQNCPLCTVGEFACVVSEQCIALERRCNGVEDCTDGTDERNCNICGNGLFHCAKSGECVSINDRCDGKRQCPHGEDEMLCKSLPSQRFMCQSRDADIAVNQSCSIFFPSSSYQNFFGYVMAFRSVPMAPTKCTVK</sequence>
<organism evidence="11 12">
    <name type="scientific">Heterorhabditis bacteriophora</name>
    <name type="common">Entomopathogenic nematode worm</name>
    <dbReference type="NCBI Taxonomy" id="37862"/>
    <lineage>
        <taxon>Eukaryota</taxon>
        <taxon>Metazoa</taxon>
        <taxon>Ecdysozoa</taxon>
        <taxon>Nematoda</taxon>
        <taxon>Chromadorea</taxon>
        <taxon>Rhabditida</taxon>
        <taxon>Rhabditina</taxon>
        <taxon>Rhabditomorpha</taxon>
        <taxon>Strongyloidea</taxon>
        <taxon>Heterorhabditidae</taxon>
        <taxon>Heterorhabditis</taxon>
    </lineage>
</organism>
<name>A0A1I7XMY5_HETBA</name>
<dbReference type="PROSITE" id="PS01209">
    <property type="entry name" value="LDLRA_1"/>
    <property type="match status" value="1"/>
</dbReference>
<dbReference type="WBParaSite" id="Hba_18674">
    <property type="protein sequence ID" value="Hba_18674"/>
    <property type="gene ID" value="Hba_18674"/>
</dbReference>
<dbReference type="InterPro" id="IPR002557">
    <property type="entry name" value="Chitin-bd_dom"/>
</dbReference>
<keyword evidence="7" id="KW-0675">Receptor</keyword>
<keyword evidence="11" id="KW-1185">Reference proteome</keyword>